<feature type="region of interest" description="Disordered" evidence="1">
    <location>
        <begin position="13"/>
        <end position="54"/>
    </location>
</feature>
<feature type="non-terminal residue" evidence="2">
    <location>
        <position position="172"/>
    </location>
</feature>
<protein>
    <submittedName>
        <fullName evidence="2">Uncharacterized protein</fullName>
    </submittedName>
</protein>
<name>A0A3M6UBW4_POCDA</name>
<dbReference type="Proteomes" id="UP000275408">
    <property type="component" value="Unassembled WGS sequence"/>
</dbReference>
<gene>
    <name evidence="2" type="ORF">pdam_00020542</name>
</gene>
<sequence length="172" mass="19189">MCSITNTCGHKTTIPDSHMSASSEDPNHLAKSNRLRADSQRREPVLSGKSGSSVSCLRTQGQGLLQDKGGAAWLKFYTGKSAKEITYQNATERKVCQYVRIFPVAYKNRACLKIEIYVMPYVVKYKAVFILDNSVKTGSYDMSYALTLVIEVNGNLRQVTVMKGTRTKTVYD</sequence>
<keyword evidence="3" id="KW-1185">Reference proteome</keyword>
<feature type="compositionally biased region" description="Basic and acidic residues" evidence="1">
    <location>
        <begin position="35"/>
        <end position="44"/>
    </location>
</feature>
<dbReference type="AlphaFoldDB" id="A0A3M6UBW4"/>
<comment type="caution">
    <text evidence="2">The sequence shown here is derived from an EMBL/GenBank/DDBJ whole genome shotgun (WGS) entry which is preliminary data.</text>
</comment>
<dbReference type="EMBL" id="RCHS01001819">
    <property type="protein sequence ID" value="RMX51131.1"/>
    <property type="molecule type" value="Genomic_DNA"/>
</dbReference>
<proteinExistence type="predicted"/>
<evidence type="ECO:0000256" key="1">
    <source>
        <dbReference type="SAM" id="MobiDB-lite"/>
    </source>
</evidence>
<evidence type="ECO:0000313" key="2">
    <source>
        <dbReference type="EMBL" id="RMX51131.1"/>
    </source>
</evidence>
<reference evidence="2 3" key="1">
    <citation type="journal article" date="2018" name="Sci. Rep.">
        <title>Comparative analysis of the Pocillopora damicornis genome highlights role of immune system in coral evolution.</title>
        <authorList>
            <person name="Cunning R."/>
            <person name="Bay R.A."/>
            <person name="Gillette P."/>
            <person name="Baker A.C."/>
            <person name="Traylor-Knowles N."/>
        </authorList>
    </citation>
    <scope>NUCLEOTIDE SEQUENCE [LARGE SCALE GENOMIC DNA]</scope>
    <source>
        <strain evidence="2">RSMAS</strain>
        <tissue evidence="2">Whole animal</tissue>
    </source>
</reference>
<organism evidence="2 3">
    <name type="scientific">Pocillopora damicornis</name>
    <name type="common">Cauliflower coral</name>
    <name type="synonym">Millepora damicornis</name>
    <dbReference type="NCBI Taxonomy" id="46731"/>
    <lineage>
        <taxon>Eukaryota</taxon>
        <taxon>Metazoa</taxon>
        <taxon>Cnidaria</taxon>
        <taxon>Anthozoa</taxon>
        <taxon>Hexacorallia</taxon>
        <taxon>Scleractinia</taxon>
        <taxon>Astrocoeniina</taxon>
        <taxon>Pocilloporidae</taxon>
        <taxon>Pocillopora</taxon>
    </lineage>
</organism>
<accession>A0A3M6UBW4</accession>
<evidence type="ECO:0000313" key="3">
    <source>
        <dbReference type="Proteomes" id="UP000275408"/>
    </source>
</evidence>